<evidence type="ECO:0000256" key="4">
    <source>
        <dbReference type="ARBA" id="ARBA00022692"/>
    </source>
</evidence>
<evidence type="ECO:0000256" key="7">
    <source>
        <dbReference type="RuleBase" id="RU363032"/>
    </source>
</evidence>
<comment type="similarity">
    <text evidence="7">Belongs to the binding-protein-dependent transport system permease family.</text>
</comment>
<dbReference type="InterPro" id="IPR035906">
    <property type="entry name" value="MetI-like_sf"/>
</dbReference>
<dbReference type="PANTHER" id="PTHR43386">
    <property type="entry name" value="OLIGOPEPTIDE TRANSPORT SYSTEM PERMEASE PROTEIN APPC"/>
    <property type="match status" value="1"/>
</dbReference>
<feature type="transmembrane region" description="Helical" evidence="7">
    <location>
        <begin position="33"/>
        <end position="53"/>
    </location>
</feature>
<feature type="region of interest" description="Disordered" evidence="8">
    <location>
        <begin position="1"/>
        <end position="23"/>
    </location>
</feature>
<evidence type="ECO:0000313" key="10">
    <source>
        <dbReference type="EMBL" id="PXA73310.1"/>
    </source>
</evidence>
<evidence type="ECO:0000313" key="11">
    <source>
        <dbReference type="Proteomes" id="UP000246722"/>
    </source>
</evidence>
<evidence type="ECO:0000259" key="9">
    <source>
        <dbReference type="PROSITE" id="PS50928"/>
    </source>
</evidence>
<comment type="subcellular location">
    <subcellularLocation>
        <location evidence="1 7">Cell membrane</location>
        <topology evidence="1 7">Multi-pass membrane protein</topology>
    </subcellularLocation>
</comment>
<dbReference type="EMBL" id="QHLY01000003">
    <property type="protein sequence ID" value="PXA73310.1"/>
    <property type="molecule type" value="Genomic_DNA"/>
</dbReference>
<dbReference type="GO" id="GO:0005886">
    <property type="term" value="C:plasma membrane"/>
    <property type="evidence" value="ECO:0007669"/>
    <property type="project" value="UniProtKB-SubCell"/>
</dbReference>
<evidence type="ECO:0000256" key="6">
    <source>
        <dbReference type="ARBA" id="ARBA00023136"/>
    </source>
</evidence>
<dbReference type="RefSeq" id="WP_110124986.1">
    <property type="nucleotide sequence ID" value="NZ_QHLY01000003.1"/>
</dbReference>
<dbReference type="PROSITE" id="PS50928">
    <property type="entry name" value="ABC_TM1"/>
    <property type="match status" value="1"/>
</dbReference>
<keyword evidence="4 7" id="KW-0812">Transmembrane</keyword>
<sequence length="295" mass="31050">MTTQTTTSGSPVPRTRRRALRGAPKRTEASLRWWLFIPAGLLVLLAAVGPFLVPFNPVDIVGVPSQPPGAEHWFGTDQNGMDVFSRVVAAARTNLLVAAIAAIGSTVLGIVIGVIGGMNEAARGLRGFLARSLARAVEILDAVPAIIIGLVLVSLFGPSVATIIGVLVIVSLARQSKLVRTEVLKVRGDSFVDAARMAGAREINVMFTTVLPNSIRPSFENFSATFGLAIIVEAALGFLGVGLPPPTPEWGTMIATGAADALNYRWWGAAFPTIALIVTVSSIALAGSELLRKRH</sequence>
<evidence type="ECO:0000256" key="5">
    <source>
        <dbReference type="ARBA" id="ARBA00022989"/>
    </source>
</evidence>
<dbReference type="Pfam" id="PF00528">
    <property type="entry name" value="BPD_transp_1"/>
    <property type="match status" value="1"/>
</dbReference>
<evidence type="ECO:0000256" key="3">
    <source>
        <dbReference type="ARBA" id="ARBA00022475"/>
    </source>
</evidence>
<accession>A0A318A7M8</accession>
<keyword evidence="5 7" id="KW-1133">Transmembrane helix</keyword>
<comment type="caution">
    <text evidence="10">The sequence shown here is derived from an EMBL/GenBank/DDBJ whole genome shotgun (WGS) entry which is preliminary data.</text>
</comment>
<dbReference type="OrthoDB" id="9812701at2"/>
<dbReference type="Gene3D" id="1.10.3720.10">
    <property type="entry name" value="MetI-like"/>
    <property type="match status" value="1"/>
</dbReference>
<evidence type="ECO:0000256" key="1">
    <source>
        <dbReference type="ARBA" id="ARBA00004651"/>
    </source>
</evidence>
<dbReference type="SUPFAM" id="SSF161098">
    <property type="entry name" value="MetI-like"/>
    <property type="match status" value="1"/>
</dbReference>
<organism evidence="10 11">
    <name type="scientific">Cryobacterium arcticum</name>
    <dbReference type="NCBI Taxonomy" id="670052"/>
    <lineage>
        <taxon>Bacteria</taxon>
        <taxon>Bacillati</taxon>
        <taxon>Actinomycetota</taxon>
        <taxon>Actinomycetes</taxon>
        <taxon>Micrococcales</taxon>
        <taxon>Microbacteriaceae</taxon>
        <taxon>Cryobacterium</taxon>
    </lineage>
</organism>
<reference evidence="10 11" key="1">
    <citation type="submission" date="2018-05" db="EMBL/GenBank/DDBJ databases">
        <title>Genetic diversity of glacier-inhabiting Cryobacterium bacteria in China and description of Cryobacterium mengkeensis sp. nov. and Arthrobacter glacialis sp. nov.</title>
        <authorList>
            <person name="Liu Q."/>
            <person name="Xin Y.-H."/>
        </authorList>
    </citation>
    <scope>NUCLEOTIDE SEQUENCE [LARGE SCALE GENOMIC DNA]</scope>
    <source>
        <strain evidence="10 11">SK-1</strain>
    </source>
</reference>
<evidence type="ECO:0000256" key="2">
    <source>
        <dbReference type="ARBA" id="ARBA00022448"/>
    </source>
</evidence>
<name>A0A318A7M8_9MICO</name>
<protein>
    <submittedName>
        <fullName evidence="10">ABC transporter permease</fullName>
    </submittedName>
</protein>
<dbReference type="InterPro" id="IPR050366">
    <property type="entry name" value="BP-dependent_transpt_permease"/>
</dbReference>
<feature type="transmembrane region" description="Helical" evidence="7">
    <location>
        <begin position="95"/>
        <end position="118"/>
    </location>
</feature>
<keyword evidence="2 7" id="KW-0813">Transport</keyword>
<gene>
    <name evidence="10" type="ORF">CTB96_00750</name>
</gene>
<feature type="transmembrane region" description="Helical" evidence="7">
    <location>
        <begin position="222"/>
        <end position="244"/>
    </location>
</feature>
<dbReference type="CDD" id="cd06261">
    <property type="entry name" value="TM_PBP2"/>
    <property type="match status" value="1"/>
</dbReference>
<evidence type="ECO:0000256" key="8">
    <source>
        <dbReference type="SAM" id="MobiDB-lite"/>
    </source>
</evidence>
<dbReference type="Proteomes" id="UP000246722">
    <property type="component" value="Unassembled WGS sequence"/>
</dbReference>
<feature type="compositionally biased region" description="Basic residues" evidence="8">
    <location>
        <begin position="14"/>
        <end position="23"/>
    </location>
</feature>
<dbReference type="AlphaFoldDB" id="A0A318A7M8"/>
<dbReference type="GO" id="GO:0055085">
    <property type="term" value="P:transmembrane transport"/>
    <property type="evidence" value="ECO:0007669"/>
    <property type="project" value="InterPro"/>
</dbReference>
<feature type="transmembrane region" description="Helical" evidence="7">
    <location>
        <begin position="142"/>
        <end position="170"/>
    </location>
</feature>
<dbReference type="InterPro" id="IPR000515">
    <property type="entry name" value="MetI-like"/>
</dbReference>
<proteinExistence type="inferred from homology"/>
<keyword evidence="11" id="KW-1185">Reference proteome</keyword>
<feature type="domain" description="ABC transmembrane type-1" evidence="9">
    <location>
        <begin position="91"/>
        <end position="287"/>
    </location>
</feature>
<feature type="compositionally biased region" description="Polar residues" evidence="8">
    <location>
        <begin position="1"/>
        <end position="10"/>
    </location>
</feature>
<feature type="transmembrane region" description="Helical" evidence="7">
    <location>
        <begin position="264"/>
        <end position="286"/>
    </location>
</feature>
<keyword evidence="6 7" id="KW-0472">Membrane</keyword>
<keyword evidence="3" id="KW-1003">Cell membrane</keyword>
<dbReference type="PANTHER" id="PTHR43386:SF1">
    <property type="entry name" value="D,D-DIPEPTIDE TRANSPORT SYSTEM PERMEASE PROTEIN DDPC-RELATED"/>
    <property type="match status" value="1"/>
</dbReference>